<dbReference type="EMBL" id="NMTQ01000036">
    <property type="protein sequence ID" value="PDX57920.1"/>
    <property type="molecule type" value="Genomic_DNA"/>
</dbReference>
<reference evidence="2 3" key="1">
    <citation type="journal article" date="2017" name="Front. Microbiol.">
        <title>New Insights into the Diversity of the Genus Faecalibacterium.</title>
        <authorList>
            <person name="Benevides L."/>
            <person name="Burman S."/>
            <person name="Martin R."/>
            <person name="Robert V."/>
            <person name="Thomas M."/>
            <person name="Miquel S."/>
            <person name="Chain F."/>
            <person name="Sokol H."/>
            <person name="Bermudez-Humaran L.G."/>
            <person name="Morrison M."/>
            <person name="Langella P."/>
            <person name="Azevedo V.A."/>
            <person name="Chatel J.M."/>
            <person name="Soares S."/>
        </authorList>
    </citation>
    <scope>NUCLEOTIDE SEQUENCE [LARGE SCALE GENOMIC DNA]</scope>
    <source>
        <strain evidence="3">CNCM I-4540</strain>
    </source>
</reference>
<protein>
    <submittedName>
        <fullName evidence="2">Stage III sporulation protein AD</fullName>
    </submittedName>
</protein>
<gene>
    <name evidence="2" type="ORF">CGS46_11155</name>
</gene>
<name>A0A2A6Z981_9FIRM</name>
<accession>A0A2A6Z981</accession>
<dbReference type="RefSeq" id="WP_097777774.1">
    <property type="nucleotide sequence ID" value="NZ_CP065382.1"/>
</dbReference>
<comment type="caution">
    <text evidence="2">The sequence shown here is derived from an EMBL/GenBank/DDBJ whole genome shotgun (WGS) entry which is preliminary data.</text>
</comment>
<dbReference type="AlphaFoldDB" id="A0A2A6Z981"/>
<proteinExistence type="predicted"/>
<keyword evidence="1" id="KW-0472">Membrane</keyword>
<evidence type="ECO:0000256" key="1">
    <source>
        <dbReference type="SAM" id="Phobius"/>
    </source>
</evidence>
<organism evidence="2 3">
    <name type="scientific">Faecalibacterium langellae</name>
    <dbReference type="NCBI Taxonomy" id="3435293"/>
    <lineage>
        <taxon>Bacteria</taxon>
        <taxon>Bacillati</taxon>
        <taxon>Bacillota</taxon>
        <taxon>Clostridia</taxon>
        <taxon>Eubacteriales</taxon>
        <taxon>Oscillospiraceae</taxon>
        <taxon>Faecalibacterium</taxon>
    </lineage>
</organism>
<feature type="transmembrane region" description="Helical" evidence="1">
    <location>
        <begin position="27"/>
        <end position="52"/>
    </location>
</feature>
<evidence type="ECO:0000313" key="2">
    <source>
        <dbReference type="EMBL" id="PDX57920.1"/>
    </source>
</evidence>
<dbReference type="Proteomes" id="UP000220752">
    <property type="component" value="Unassembled WGS sequence"/>
</dbReference>
<sequence length="127" mass="13421">MSTSFSILGAVVVFAAAQLLLRKDAPAYAFLLSVGAALFVLLQLGVAVQELLRNVLAFSRRVDGPAFACLLRCAGILLLTDYARTLCEEAGADTLAWCAGFAGRCLVLAAAFPLLEEICQKIWGLAA</sequence>
<keyword evidence="3" id="KW-1185">Reference proteome</keyword>
<keyword evidence="1" id="KW-0812">Transmembrane</keyword>
<keyword evidence="1" id="KW-1133">Transmembrane helix</keyword>
<evidence type="ECO:0000313" key="3">
    <source>
        <dbReference type="Proteomes" id="UP000220752"/>
    </source>
</evidence>